<evidence type="ECO:0000256" key="1">
    <source>
        <dbReference type="SAM" id="SignalP"/>
    </source>
</evidence>
<feature type="chain" id="PRO_5012093840" description="Bacteriophage N4 adsorption protein A C-terminal domain-containing protein" evidence="1">
    <location>
        <begin position="29"/>
        <end position="1006"/>
    </location>
</feature>
<dbReference type="STRING" id="1117707.VQ7734_01477"/>
<evidence type="ECO:0000259" key="2">
    <source>
        <dbReference type="Pfam" id="PF13283"/>
    </source>
</evidence>
<name>A0A1M7YT05_9VIBR</name>
<dbReference type="RefSeq" id="WP_143169258.1">
    <property type="nucleotide sequence ID" value="NZ_AP024897.1"/>
</dbReference>
<reference evidence="4" key="1">
    <citation type="submission" date="2016-12" db="EMBL/GenBank/DDBJ databases">
        <authorList>
            <person name="Rodrigo-Torres L."/>
            <person name="Arahal R.D."/>
            <person name="Lucena T."/>
        </authorList>
    </citation>
    <scope>NUCLEOTIDE SEQUENCE [LARGE SCALE GENOMIC DNA]</scope>
</reference>
<proteinExistence type="predicted"/>
<keyword evidence="1" id="KW-0732">Signal</keyword>
<organism evidence="3 4">
    <name type="scientific">Vibrio quintilis</name>
    <dbReference type="NCBI Taxonomy" id="1117707"/>
    <lineage>
        <taxon>Bacteria</taxon>
        <taxon>Pseudomonadati</taxon>
        <taxon>Pseudomonadota</taxon>
        <taxon>Gammaproteobacteria</taxon>
        <taxon>Vibrionales</taxon>
        <taxon>Vibrionaceae</taxon>
        <taxon>Vibrio</taxon>
    </lineage>
</organism>
<evidence type="ECO:0000313" key="3">
    <source>
        <dbReference type="EMBL" id="SHO55731.1"/>
    </source>
</evidence>
<gene>
    <name evidence="3" type="ORF">VQ7734_01477</name>
</gene>
<feature type="domain" description="Bacteriophage N4 adsorption protein A C-terminal" evidence="2">
    <location>
        <begin position="873"/>
        <end position="990"/>
    </location>
</feature>
<dbReference type="InterPro" id="IPR025137">
    <property type="entry name" value="NfrA_C"/>
</dbReference>
<accession>A0A1M7YT05</accession>
<dbReference type="Pfam" id="PF13283">
    <property type="entry name" value="NfrA_C"/>
    <property type="match status" value="1"/>
</dbReference>
<keyword evidence="4" id="KW-1185">Reference proteome</keyword>
<feature type="signal peptide" evidence="1">
    <location>
        <begin position="1"/>
        <end position="28"/>
    </location>
</feature>
<sequence>MKRAVLKRAGRKICWGCFFCMLSWQALAVDNIYHGLTQFQQFRVYPYVDKAFAFDNSQQYQAAQAELDKALYIEPEAVGLLQYALELGIKMQLPEEALIGRLNKIPAAYRNEPAFLLAMATVKHGRLLSEDHLKLITADLTTGQYSEVCLTNLYALEKKSGEQVALSWSESLPETMKTDAIFRYQAHVYFKRKHHALVIGDLRQIPSSHLTLKDKLTLALSYIEVGQDQAYKNMLADAGFSVEEMIQLKRRYIGALVYQGRQLAAKQALLELKKITSLTEEEAAQLAYIYQAEAEDERQAELAASCLARVEMQLQSENMPQAKKLMADCDPATETSRWINYVQIMGVFPLLEKVRFSGENEVTRNRLLTDYYTGNNQWQQIIRLLSSSPPVESQSQVASAYAHLKLYRQAAQTWMKLFERTGKISYLNLATYQAEKLRDKLLVKSLFDAGIRMAGDALFTHAELRDRLTGLIIEHLILFEPEEVDRLNTLFAGKTLSPALWERQHLCDRLSGRTYQAPFLIKASAYCLAGYDLAQATRLYQQAAQQQQDSEDIMTLAVWHSRLGQHQAAEPYWDMLETTVDSGEEQRYLHTQALLDNHRIPEAEALWQRYKADSLRWELLAAELAERMDDQTLAYQRYHSVFRNYDSPIATNWLFRDAENDTAQLSRLTEEILKDETKINSAAEAAYLMTEVDPQQAGFLFRKAASVAPYNEDSYFNSAFADVAKQNGHKRLAQQLYRDNTDRLVRQVSPETQLLAYQQQAYRDLDVGWKFSVAGWLGHSKGATTPGLSGRAGDYFVREEAKYFIDSPPLTDSAFFIAMQHSQVFDSGANDFSSSELDAGYQFRLLPELSYYFDLGVRQSLNSDSYTRPYVRLKADVFSRDEWSKAWQTEADSWLYHNLYIDMMNELDNTEQYSLYGRYSLGKTYKLREVNRHRLTPYLFAQWGRVYQLQPDERVGGGISWRWEFNRNLYKGYGTIAEVGAEWQHLIDPQPGQHGESYLLRFSFFF</sequence>
<evidence type="ECO:0000313" key="4">
    <source>
        <dbReference type="Proteomes" id="UP000184600"/>
    </source>
</evidence>
<dbReference type="Proteomes" id="UP000184600">
    <property type="component" value="Unassembled WGS sequence"/>
</dbReference>
<dbReference type="AlphaFoldDB" id="A0A1M7YT05"/>
<protein>
    <recommendedName>
        <fullName evidence="2">Bacteriophage N4 adsorption protein A C-terminal domain-containing protein</fullName>
    </recommendedName>
</protein>
<dbReference type="EMBL" id="FRFG01000017">
    <property type="protein sequence ID" value="SHO55731.1"/>
    <property type="molecule type" value="Genomic_DNA"/>
</dbReference>